<accession>A0A024LSM4</accession>
<dbReference type="AlphaFoldDB" id="A0A024LSM4"/>
<proteinExistence type="predicted"/>
<dbReference type="EMBL" id="HG977196">
    <property type="protein sequence ID" value="CDP80390.1"/>
    <property type="molecule type" value="Genomic_DNA"/>
</dbReference>
<evidence type="ECO:0000313" key="1">
    <source>
        <dbReference type="EMBL" id="CDP80390.1"/>
    </source>
</evidence>
<protein>
    <submittedName>
        <fullName evidence="1">Uncharacterized protein</fullName>
    </submittedName>
</protein>
<gene>
    <name evidence="1" type="ORF">BN1046_01322</name>
</gene>
<reference evidence="1" key="1">
    <citation type="submission" date="2013-11" db="EMBL/GenBank/DDBJ databases">
        <authorList>
            <person name="GENOMES U."/>
        </authorList>
    </citation>
    <scope>NUCLEOTIDE SEQUENCE</scope>
    <source>
        <strain evidence="1">MVT06</strain>
    </source>
</reference>
<sequence length="49" mass="4729">MWGGHGGRGSVGIDKSYHGGGGGYFPGKDATSSSSGAGGDGAVLIKVYL</sequence>
<name>A0A024LSM4_9HYPH</name>
<organism evidence="1">
    <name type="scientific">Bartonella schoenbuchensis</name>
    <dbReference type="NCBI Taxonomy" id="165694"/>
    <lineage>
        <taxon>Bacteria</taxon>
        <taxon>Pseudomonadati</taxon>
        <taxon>Pseudomonadota</taxon>
        <taxon>Alphaproteobacteria</taxon>
        <taxon>Hyphomicrobiales</taxon>
        <taxon>Bartonellaceae</taxon>
        <taxon>Bartonella</taxon>
    </lineage>
</organism>
<reference evidence="1" key="2">
    <citation type="submission" date="2014-05" db="EMBL/GenBank/DDBJ databases">
        <title>Genome sequencing of Bartonella spp. isolated from human blood.</title>
        <authorList>
            <person name="Raoult D."/>
        </authorList>
    </citation>
    <scope>NUCLEOTIDE SEQUENCE</scope>
    <source>
        <strain evidence="1">MVT06</strain>
    </source>
</reference>